<dbReference type="Proteomes" id="UP000006072">
    <property type="component" value="Unassembled WGS sequence"/>
</dbReference>
<keyword evidence="2" id="KW-1185">Reference proteome</keyword>
<organism evidence="1 2">
    <name type="scientific">Mycolicibacterium vaccae ATCC 25954</name>
    <dbReference type="NCBI Taxonomy" id="1194972"/>
    <lineage>
        <taxon>Bacteria</taxon>
        <taxon>Bacillati</taxon>
        <taxon>Actinomycetota</taxon>
        <taxon>Actinomycetes</taxon>
        <taxon>Mycobacteriales</taxon>
        <taxon>Mycobacteriaceae</taxon>
        <taxon>Mycolicibacterium</taxon>
    </lineage>
</organism>
<name>K0UGV7_MYCVA</name>
<protein>
    <recommendedName>
        <fullName evidence="3">Methyltransferase FkbM domain-containing protein</fullName>
    </recommendedName>
</protein>
<comment type="caution">
    <text evidence="1">The sequence shown here is derived from an EMBL/GenBank/DDBJ whole genome shotgun (WGS) entry which is preliminary data.</text>
</comment>
<dbReference type="HOGENOM" id="CLU_071534_0_0_11"/>
<dbReference type="AlphaFoldDB" id="K0UGV7"/>
<evidence type="ECO:0000313" key="1">
    <source>
        <dbReference type="EMBL" id="EJZ06086.1"/>
    </source>
</evidence>
<gene>
    <name evidence="1" type="ORF">MVAC_23220</name>
</gene>
<evidence type="ECO:0000313" key="2">
    <source>
        <dbReference type="Proteomes" id="UP000006072"/>
    </source>
</evidence>
<dbReference type="EMBL" id="ALQA01000066">
    <property type="protein sequence ID" value="EJZ06086.1"/>
    <property type="molecule type" value="Genomic_DNA"/>
</dbReference>
<evidence type="ECO:0008006" key="3">
    <source>
        <dbReference type="Google" id="ProtNLM"/>
    </source>
</evidence>
<dbReference type="eggNOG" id="ENOG502Z9VT">
    <property type="taxonomic scope" value="Bacteria"/>
</dbReference>
<dbReference type="PATRIC" id="fig|1194972.3.peg.4627"/>
<sequence>MAADVKAATLGRAAKLARAIDHMPPAGAEVRLQQLQLLMQYRGMRSAPSELPGLADVRFDIFTPDGEDGALLYIFGLIGFSSRRCVDIGGAGVTASNTANLIVNHDFQGLVLDGNEHGLARTARAYRRYNTAHAPQCVPAWITRDNVNDLLAEHGVVGEIDLLSLDMDGVDWWILDALEVVDPRVIVVEYQDILGPERAWTVPYRPDFNFREYPVNDGGAYDYCGAGLSSFVHVLKPRGYRLVGCNRAGYNAFFVRSDEAGDMLPEVGVESCFVSPWNRYGMEHRFPRVADMDWTDVTEVLTARVR</sequence>
<reference evidence="1 2" key="1">
    <citation type="journal article" date="2012" name="J. Bacteriol.">
        <title>Complete Genome Sequence of Mycobacterium vaccae Type Strain ATCC 25954.</title>
        <authorList>
            <person name="Ho Y.S."/>
            <person name="Adroub S.A."/>
            <person name="Abadi M."/>
            <person name="Al Alwan B."/>
            <person name="Alkhateeb R."/>
            <person name="Gao G."/>
            <person name="Ragab A."/>
            <person name="Ali S."/>
            <person name="van Soolingen D."/>
            <person name="Bitter W."/>
            <person name="Pain A."/>
            <person name="Abdallah A.M."/>
        </authorList>
    </citation>
    <scope>NUCLEOTIDE SEQUENCE [LARGE SCALE GENOMIC DNA]</scope>
    <source>
        <strain evidence="1 2">ATCC 25954</strain>
    </source>
</reference>
<proteinExistence type="predicted"/>
<accession>K0UGV7</accession>